<organism evidence="1">
    <name type="scientific">Anguilla anguilla</name>
    <name type="common">European freshwater eel</name>
    <name type="synonym">Muraena anguilla</name>
    <dbReference type="NCBI Taxonomy" id="7936"/>
    <lineage>
        <taxon>Eukaryota</taxon>
        <taxon>Metazoa</taxon>
        <taxon>Chordata</taxon>
        <taxon>Craniata</taxon>
        <taxon>Vertebrata</taxon>
        <taxon>Euteleostomi</taxon>
        <taxon>Actinopterygii</taxon>
        <taxon>Neopterygii</taxon>
        <taxon>Teleostei</taxon>
        <taxon>Anguilliformes</taxon>
        <taxon>Anguillidae</taxon>
        <taxon>Anguilla</taxon>
    </lineage>
</organism>
<sequence length="32" mass="3676">MSAFQLMAKRKKNIRGEKQSACKKLSFLENSC</sequence>
<name>A0A0E9QRG2_ANGAN</name>
<evidence type="ECO:0000313" key="1">
    <source>
        <dbReference type="EMBL" id="JAH19017.1"/>
    </source>
</evidence>
<protein>
    <submittedName>
        <fullName evidence="1">Uncharacterized protein</fullName>
    </submittedName>
</protein>
<reference evidence="1" key="1">
    <citation type="submission" date="2014-11" db="EMBL/GenBank/DDBJ databases">
        <authorList>
            <person name="Amaro Gonzalez C."/>
        </authorList>
    </citation>
    <scope>NUCLEOTIDE SEQUENCE</scope>
</reference>
<accession>A0A0E9QRG2</accession>
<dbReference type="AlphaFoldDB" id="A0A0E9QRG2"/>
<dbReference type="EMBL" id="GBXM01089560">
    <property type="protein sequence ID" value="JAH19017.1"/>
    <property type="molecule type" value="Transcribed_RNA"/>
</dbReference>
<reference evidence="1" key="2">
    <citation type="journal article" date="2015" name="Fish Shellfish Immunol.">
        <title>Early steps in the European eel (Anguilla anguilla)-Vibrio vulnificus interaction in the gills: Role of the RtxA13 toxin.</title>
        <authorList>
            <person name="Callol A."/>
            <person name="Pajuelo D."/>
            <person name="Ebbesson L."/>
            <person name="Teles M."/>
            <person name="MacKenzie S."/>
            <person name="Amaro C."/>
        </authorList>
    </citation>
    <scope>NUCLEOTIDE SEQUENCE</scope>
</reference>
<proteinExistence type="predicted"/>